<gene>
    <name evidence="1" type="ORF">CLUP02_03062</name>
</gene>
<name>A0A9Q8SI54_9PEZI</name>
<dbReference type="Proteomes" id="UP000830671">
    <property type="component" value="Chromosome 2"/>
</dbReference>
<dbReference type="RefSeq" id="XP_049139232.1">
    <property type="nucleotide sequence ID" value="XM_049282089.1"/>
</dbReference>
<protein>
    <submittedName>
        <fullName evidence="1">Uncharacterized protein</fullName>
    </submittedName>
</protein>
<evidence type="ECO:0000313" key="1">
    <source>
        <dbReference type="EMBL" id="UQC77593.1"/>
    </source>
</evidence>
<dbReference type="GeneID" id="73337099"/>
<dbReference type="AlphaFoldDB" id="A0A9Q8SI54"/>
<sequence length="647" mass="71452">MPSSMMDFEDERMSNDYHAIDQAPLSRFDSLFEHPISPINSNSYLLCLELGQTAFTMGFVNVKPRDSPASPPAWPNLSFTVRHVVQDAGFQMGPTPLWNLLVQSRQVILSNHPVDLGIQWILYEDGHHLYLASRSRDDIFFSGTPRSDLWAVVTLVTAPCIASRKLLLIDDTDISNGDHEVHQPVVPFRLDLHSRPQKFGCGNVELSATGSVAAGRGQQRQNGQSHRLFCDRQAQTLLWRVCGSDAVTTTACQHPTGAKAYFIGHSSGLFRRAGRKAPDSTPESRASDVHTFTFDKVHSASPGPDPSGGRKERVKGQFDEISGLIMKSFPAGTEGLIARPGRKLHLHPSTVGVISIIGLGSPHWRPNCKGDLSRRFEWGGKAWGSNPHNAGRKTGVEILGLFFAADLIPEAVLNWQSSGVASGHLKLNRQVRPVPEFDARSPPVCLDLIPASQPTVGFQSANSGVFVHTNMDDVATGRDSKGPQNDSSRASARFQSRMAMLINNPYVVPKRLLVFIYPVHYPSASSSPPIYRPLELEPSLNMVQAPWCTLAPVTISGERIAFRSRIQGLDANSRRQRNLTFLIHCLPSSDNERRAERRKLEEETTGQGELSMQRFVSLPERNSRTCRSAKAGAELFLHHVDLELSAF</sequence>
<organism evidence="1 2">
    <name type="scientific">Colletotrichum lupini</name>
    <dbReference type="NCBI Taxonomy" id="145971"/>
    <lineage>
        <taxon>Eukaryota</taxon>
        <taxon>Fungi</taxon>
        <taxon>Dikarya</taxon>
        <taxon>Ascomycota</taxon>
        <taxon>Pezizomycotina</taxon>
        <taxon>Sordariomycetes</taxon>
        <taxon>Hypocreomycetidae</taxon>
        <taxon>Glomerellales</taxon>
        <taxon>Glomerellaceae</taxon>
        <taxon>Colletotrichum</taxon>
        <taxon>Colletotrichum acutatum species complex</taxon>
    </lineage>
</organism>
<proteinExistence type="predicted"/>
<accession>A0A9Q8SI54</accession>
<keyword evidence="2" id="KW-1185">Reference proteome</keyword>
<evidence type="ECO:0000313" key="2">
    <source>
        <dbReference type="Proteomes" id="UP000830671"/>
    </source>
</evidence>
<reference evidence="1" key="1">
    <citation type="journal article" date="2021" name="Mol. Plant Microbe Interact.">
        <title>Complete Genome Sequence of the Plant-Pathogenic Fungus Colletotrichum lupini.</title>
        <authorList>
            <person name="Baroncelli R."/>
            <person name="Pensec F."/>
            <person name="Da Lio D."/>
            <person name="Boufleur T."/>
            <person name="Vicente I."/>
            <person name="Sarrocco S."/>
            <person name="Picot A."/>
            <person name="Baraldi E."/>
            <person name="Sukno S."/>
            <person name="Thon M."/>
            <person name="Le Floch G."/>
        </authorList>
    </citation>
    <scope>NUCLEOTIDE SEQUENCE</scope>
    <source>
        <strain evidence="1">IMI 504893</strain>
    </source>
</reference>
<dbReference type="EMBL" id="CP019474">
    <property type="protein sequence ID" value="UQC77593.1"/>
    <property type="molecule type" value="Genomic_DNA"/>
</dbReference>
<dbReference type="KEGG" id="clup:CLUP02_03062"/>